<keyword evidence="2 11" id="KW-0808">Transferase</keyword>
<evidence type="ECO:0000256" key="1">
    <source>
        <dbReference type="ARBA" id="ARBA00004141"/>
    </source>
</evidence>
<comment type="function">
    <text evidence="11">Mediates the reversible addition of palmitate to target proteins, thereby regulating their membrane association and biological function.</text>
</comment>
<feature type="region of interest" description="Disordered" evidence="13">
    <location>
        <begin position="313"/>
        <end position="385"/>
    </location>
</feature>
<dbReference type="PROSITE" id="PS50216">
    <property type="entry name" value="DHHC"/>
    <property type="match status" value="1"/>
</dbReference>
<evidence type="ECO:0000256" key="4">
    <source>
        <dbReference type="ARBA" id="ARBA00022824"/>
    </source>
</evidence>
<evidence type="ECO:0000256" key="8">
    <source>
        <dbReference type="ARBA" id="ARBA00023288"/>
    </source>
</evidence>
<dbReference type="InterPro" id="IPR039859">
    <property type="entry name" value="PFA4/ZDH16/20/ERF2-like"/>
</dbReference>
<feature type="transmembrane region" description="Helical" evidence="11 12">
    <location>
        <begin position="178"/>
        <end position="204"/>
    </location>
</feature>
<dbReference type="PANTHER" id="PTHR12246">
    <property type="entry name" value="PALMITOYLTRANSFERASE ZDHHC16"/>
    <property type="match status" value="1"/>
</dbReference>
<feature type="region of interest" description="Disordered" evidence="13">
    <location>
        <begin position="269"/>
        <end position="288"/>
    </location>
</feature>
<evidence type="ECO:0000259" key="14">
    <source>
        <dbReference type="Pfam" id="PF01529"/>
    </source>
</evidence>
<evidence type="ECO:0000256" key="3">
    <source>
        <dbReference type="ARBA" id="ARBA00022692"/>
    </source>
</evidence>
<dbReference type="EMBL" id="OZ037944">
    <property type="protein sequence ID" value="CAL1694423.1"/>
    <property type="molecule type" value="Genomic_DNA"/>
</dbReference>
<feature type="transmembrane region" description="Helical" evidence="11 12">
    <location>
        <begin position="42"/>
        <end position="62"/>
    </location>
</feature>
<feature type="compositionally biased region" description="Polar residues" evidence="13">
    <location>
        <begin position="313"/>
        <end position="324"/>
    </location>
</feature>
<evidence type="ECO:0000256" key="7">
    <source>
        <dbReference type="ARBA" id="ARBA00023139"/>
    </source>
</evidence>
<feature type="transmembrane region" description="Helical" evidence="11 12">
    <location>
        <begin position="7"/>
        <end position="30"/>
    </location>
</feature>
<proteinExistence type="inferred from homology"/>
<reference evidence="16" key="1">
    <citation type="submission" date="2024-04" db="EMBL/GenBank/DDBJ databases">
        <authorList>
            <person name="Shaw F."/>
            <person name="Minotto A."/>
        </authorList>
    </citation>
    <scope>NUCLEOTIDE SEQUENCE [LARGE SCALE GENOMIC DNA]</scope>
</reference>
<dbReference type="Proteomes" id="UP001497453">
    <property type="component" value="Chromosome 1"/>
</dbReference>
<keyword evidence="3 11" id="KW-0812">Transmembrane</keyword>
<dbReference type="Pfam" id="PF01529">
    <property type="entry name" value="DHHC"/>
    <property type="match status" value="1"/>
</dbReference>
<evidence type="ECO:0000256" key="13">
    <source>
        <dbReference type="SAM" id="MobiDB-lite"/>
    </source>
</evidence>
<evidence type="ECO:0000256" key="12">
    <source>
        <dbReference type="RuleBase" id="RU079119"/>
    </source>
</evidence>
<dbReference type="EC" id="2.3.1.225" evidence="11"/>
<evidence type="ECO:0000256" key="6">
    <source>
        <dbReference type="ARBA" id="ARBA00023136"/>
    </source>
</evidence>
<feature type="domain" description="Palmitoyltransferase DHHC" evidence="14">
    <location>
        <begin position="91"/>
        <end position="218"/>
    </location>
</feature>
<evidence type="ECO:0000256" key="11">
    <source>
        <dbReference type="HAMAP-Rule" id="MF_03199"/>
    </source>
</evidence>
<feature type="region of interest" description="Disordered" evidence="13">
    <location>
        <begin position="404"/>
        <end position="448"/>
    </location>
</feature>
<evidence type="ECO:0000313" key="16">
    <source>
        <dbReference type="Proteomes" id="UP001497453"/>
    </source>
</evidence>
<keyword evidence="4 11" id="KW-0256">Endoplasmic reticulum</keyword>
<name>A0ABP1CIA4_9APHY</name>
<keyword evidence="8 11" id="KW-0449">Lipoprotein</keyword>
<comment type="similarity">
    <text evidence="11">Belongs to the DHHC palmitoyltransferase family. PFA4 subfamily.</text>
</comment>
<feature type="active site" description="S-palmitoyl cysteine intermediate" evidence="11">
    <location>
        <position position="124"/>
    </location>
</feature>
<organism evidence="15 16">
    <name type="scientific">Somion occarium</name>
    <dbReference type="NCBI Taxonomy" id="3059160"/>
    <lineage>
        <taxon>Eukaryota</taxon>
        <taxon>Fungi</taxon>
        <taxon>Dikarya</taxon>
        <taxon>Basidiomycota</taxon>
        <taxon>Agaricomycotina</taxon>
        <taxon>Agaricomycetes</taxon>
        <taxon>Polyporales</taxon>
        <taxon>Cerrenaceae</taxon>
        <taxon>Somion</taxon>
    </lineage>
</organism>
<dbReference type="InterPro" id="IPR001594">
    <property type="entry name" value="Palmitoyltrfase_DHHC"/>
</dbReference>
<gene>
    <name evidence="11" type="primary">PFA4</name>
    <name evidence="15" type="ORF">GFSPODELE1_LOCUS297</name>
</gene>
<keyword evidence="6 11" id="KW-0472">Membrane</keyword>
<evidence type="ECO:0000256" key="2">
    <source>
        <dbReference type="ARBA" id="ARBA00022679"/>
    </source>
</evidence>
<comment type="catalytic activity">
    <reaction evidence="10 11 12">
        <text>L-cysteinyl-[protein] + hexadecanoyl-CoA = S-hexadecanoyl-L-cysteinyl-[protein] + CoA</text>
        <dbReference type="Rhea" id="RHEA:36683"/>
        <dbReference type="Rhea" id="RHEA-COMP:10131"/>
        <dbReference type="Rhea" id="RHEA-COMP:11032"/>
        <dbReference type="ChEBI" id="CHEBI:29950"/>
        <dbReference type="ChEBI" id="CHEBI:57287"/>
        <dbReference type="ChEBI" id="CHEBI:57379"/>
        <dbReference type="ChEBI" id="CHEBI:74151"/>
        <dbReference type="EC" id="2.3.1.225"/>
    </reaction>
</comment>
<feature type="compositionally biased region" description="Acidic residues" evidence="13">
    <location>
        <begin position="421"/>
        <end position="432"/>
    </location>
</feature>
<dbReference type="InterPro" id="IPR033682">
    <property type="entry name" value="PFA4"/>
</dbReference>
<keyword evidence="16" id="KW-1185">Reference proteome</keyword>
<evidence type="ECO:0000256" key="10">
    <source>
        <dbReference type="ARBA" id="ARBA00048048"/>
    </source>
</evidence>
<comment type="domain">
    <text evidence="11 12">The DHHC domain is required for palmitoyltransferase activity.</text>
</comment>
<evidence type="ECO:0000256" key="9">
    <source>
        <dbReference type="ARBA" id="ARBA00023315"/>
    </source>
</evidence>
<sequence length="448" mass="51530">MGRLTGRLFVGFTTCLICFIAYSPQIFIIWPWYGRELSVELLALLLPFNALVGMLLWNYYLCAVTDPGRVPKAWQPDARDMDGIEVKKLTKGPRYCRTCESYKPPRAHHCRQCKRCVLRMDHHCPWVNNCVGHFNYGHFIRFLFYVVLACIYHFAMVTRRVLYYTSGLFWDEPSAEELIFIILNYATCIPVLLAVGGFSIYHFYSLMGNTTTIEGWEKDKAATLLRRGKIREVKFPYNLGVRRNIESILGKNPLFWCWPTVPPGTGLKYPLAEGHTSDDESWPPKDPNAYVYPDADPNYVFKLPESPWTYENGSLNPALQPSSIRQRRNKPKPNGTVANVPPYHSDYVPPGEEEDDDDNYAVESSSEDEDEVLAPARQLVRRGSEGYEVKAIDREQMLRQFIEERTEEPGRYHLYVPEPPSESESEEEDEDVPLVSRIADEKVGELTS</sequence>
<feature type="compositionally biased region" description="Acidic residues" evidence="13">
    <location>
        <begin position="351"/>
        <end position="372"/>
    </location>
</feature>
<evidence type="ECO:0000313" key="15">
    <source>
        <dbReference type="EMBL" id="CAL1694423.1"/>
    </source>
</evidence>
<feature type="compositionally biased region" description="Basic and acidic residues" evidence="13">
    <location>
        <begin position="438"/>
        <end position="448"/>
    </location>
</feature>
<feature type="transmembrane region" description="Helical" evidence="11 12">
    <location>
        <begin position="142"/>
        <end position="158"/>
    </location>
</feature>
<dbReference type="HAMAP" id="MF_03199">
    <property type="entry name" value="DHHC_PAT_PFA4"/>
    <property type="match status" value="1"/>
</dbReference>
<accession>A0ABP1CIA4</accession>
<keyword evidence="7 11" id="KW-0564">Palmitate</keyword>
<keyword evidence="5 11" id="KW-1133">Transmembrane helix</keyword>
<protein>
    <recommendedName>
        <fullName evidence="11">Palmitoyltransferase PFA4</fullName>
        <ecNumber evidence="11">2.3.1.225</ecNumber>
    </recommendedName>
    <alternativeName>
        <fullName evidence="11">Protein S-acyltransferase</fullName>
        <shortName evidence="11">PAT</shortName>
    </alternativeName>
    <alternativeName>
        <fullName evidence="11">Protein fatty acyltransferase 4</fullName>
    </alternativeName>
</protein>
<comment type="subcellular location">
    <subcellularLocation>
        <location evidence="11">Endoplasmic reticulum membrane</location>
        <topology evidence="11">Multi-pass membrane protein</topology>
    </subcellularLocation>
    <subcellularLocation>
        <location evidence="1">Membrane</location>
        <topology evidence="1">Multi-pass membrane protein</topology>
    </subcellularLocation>
</comment>
<evidence type="ECO:0000256" key="5">
    <source>
        <dbReference type="ARBA" id="ARBA00022989"/>
    </source>
</evidence>
<keyword evidence="9 11" id="KW-0012">Acyltransferase</keyword>